<sequence length="138" mass="15820">MHSLIAIALFAALPSGTVTYKCRDAEGNWTAQACLVPPPTRLETPYLRYQRERQLVERARRAVRDKLSMYCFRLDPKASVYDCVDSQMLAYDVINRLARDLGPISPDSARLAGCMTHHRDARSDVTDYRRAMECYFAR</sequence>
<evidence type="ECO:0000313" key="2">
    <source>
        <dbReference type="Proteomes" id="UP001064632"/>
    </source>
</evidence>
<dbReference type="RefSeq" id="WP_261695925.1">
    <property type="nucleotide sequence ID" value="NZ_CP104694.1"/>
</dbReference>
<keyword evidence="2" id="KW-1185">Reference proteome</keyword>
<name>A0ABY6BMC6_9GAMM</name>
<gene>
    <name evidence="1" type="ORF">N4264_04760</name>
</gene>
<protein>
    <recommendedName>
        <fullName evidence="3">DUF4124 domain-containing protein</fullName>
    </recommendedName>
</protein>
<accession>A0ABY6BMC6</accession>
<dbReference type="Proteomes" id="UP001064632">
    <property type="component" value="Chromosome"/>
</dbReference>
<evidence type="ECO:0000313" key="1">
    <source>
        <dbReference type="EMBL" id="UXI68967.1"/>
    </source>
</evidence>
<organism evidence="1 2">
    <name type="scientific">Tahibacter amnicola</name>
    <dbReference type="NCBI Taxonomy" id="2976241"/>
    <lineage>
        <taxon>Bacteria</taxon>
        <taxon>Pseudomonadati</taxon>
        <taxon>Pseudomonadota</taxon>
        <taxon>Gammaproteobacteria</taxon>
        <taxon>Lysobacterales</taxon>
        <taxon>Rhodanobacteraceae</taxon>
        <taxon>Tahibacter</taxon>
    </lineage>
</organism>
<proteinExistence type="predicted"/>
<reference evidence="1" key="1">
    <citation type="submission" date="2022-09" db="EMBL/GenBank/DDBJ databases">
        <title>Tahibacter sp. nov., isolated from a fresh water.</title>
        <authorList>
            <person name="Baek J.H."/>
            <person name="Lee J.K."/>
            <person name="Kim J.M."/>
            <person name="Jeon C.O."/>
        </authorList>
    </citation>
    <scope>NUCLEOTIDE SEQUENCE</scope>
    <source>
        <strain evidence="1">W38</strain>
    </source>
</reference>
<dbReference type="EMBL" id="CP104694">
    <property type="protein sequence ID" value="UXI68967.1"/>
    <property type="molecule type" value="Genomic_DNA"/>
</dbReference>
<evidence type="ECO:0008006" key="3">
    <source>
        <dbReference type="Google" id="ProtNLM"/>
    </source>
</evidence>